<keyword evidence="1" id="KW-0479">Metal-binding</keyword>
<accession>A0A6J6UE97</accession>
<dbReference type="GO" id="GO:0008934">
    <property type="term" value="F:inositol monophosphate 1-phosphatase activity"/>
    <property type="evidence" value="ECO:0007669"/>
    <property type="project" value="TreeGrafter"/>
</dbReference>
<dbReference type="AlphaFoldDB" id="A0A6J6UE97"/>
<gene>
    <name evidence="4" type="ORF">UFOPK2766_01967</name>
</gene>
<evidence type="ECO:0000256" key="3">
    <source>
        <dbReference type="ARBA" id="ARBA00022842"/>
    </source>
</evidence>
<keyword evidence="2" id="KW-0378">Hydrolase</keyword>
<dbReference type="Gene3D" id="3.30.540.10">
    <property type="entry name" value="Fructose-1,6-Bisphosphatase, subunit A, domain 1"/>
    <property type="match status" value="1"/>
</dbReference>
<dbReference type="SUPFAM" id="SSF56655">
    <property type="entry name" value="Carbohydrate phosphatase"/>
    <property type="match status" value="1"/>
</dbReference>
<reference evidence="4" key="1">
    <citation type="submission" date="2020-05" db="EMBL/GenBank/DDBJ databases">
        <authorList>
            <person name="Chiriac C."/>
            <person name="Salcher M."/>
            <person name="Ghai R."/>
            <person name="Kavagutti S V."/>
        </authorList>
    </citation>
    <scope>NUCLEOTIDE SEQUENCE</scope>
</reference>
<dbReference type="GO" id="GO:0007165">
    <property type="term" value="P:signal transduction"/>
    <property type="evidence" value="ECO:0007669"/>
    <property type="project" value="TreeGrafter"/>
</dbReference>
<dbReference type="GO" id="GO:0046872">
    <property type="term" value="F:metal ion binding"/>
    <property type="evidence" value="ECO:0007669"/>
    <property type="project" value="UniProtKB-KW"/>
</dbReference>
<dbReference type="Gene3D" id="3.40.190.80">
    <property type="match status" value="1"/>
</dbReference>
<dbReference type="PRINTS" id="PR00377">
    <property type="entry name" value="IMPHPHTASES"/>
</dbReference>
<evidence type="ECO:0000256" key="2">
    <source>
        <dbReference type="ARBA" id="ARBA00022801"/>
    </source>
</evidence>
<name>A0A6J6UE97_9ZZZZ</name>
<evidence type="ECO:0000256" key="1">
    <source>
        <dbReference type="ARBA" id="ARBA00022723"/>
    </source>
</evidence>
<dbReference type="InterPro" id="IPR000760">
    <property type="entry name" value="Inositol_monophosphatase-like"/>
</dbReference>
<dbReference type="EMBL" id="CAEZYU010000117">
    <property type="protein sequence ID" value="CAB4756769.1"/>
    <property type="molecule type" value="Genomic_DNA"/>
</dbReference>
<dbReference type="InterPro" id="IPR020583">
    <property type="entry name" value="Inositol_monoP_metal-BS"/>
</dbReference>
<dbReference type="PROSITE" id="PS00629">
    <property type="entry name" value="IMP_1"/>
    <property type="match status" value="1"/>
</dbReference>
<dbReference type="PANTHER" id="PTHR20854:SF4">
    <property type="entry name" value="INOSITOL-1-MONOPHOSPHATASE-RELATED"/>
    <property type="match status" value="1"/>
</dbReference>
<dbReference type="Pfam" id="PF00459">
    <property type="entry name" value="Inositol_P"/>
    <property type="match status" value="1"/>
</dbReference>
<sequence length="255" mass="27533">MKDDALLRLLDDTANAVQQVLLDDAAQGDKSWRERTDRRGQYRIDLVADEAALKVLRGAGVGILSEESGLEDRANDMIVVVDPVDGSTNASRGIPWYAVSLCAVEASELRASLVMNLATGTRYQAVRGKGATRDGVLITPSAITAIESAMLVLNGYSPKHLHWRQYRSLGATALDLCSVADGKIDGSMDCTDSKLGPWDYMGALLVLQEVGAHIADAQGRELVVLDPAAKRTPVAAGTHELFETLFVQRQRLGSW</sequence>
<keyword evidence="3" id="KW-0460">Magnesium</keyword>
<proteinExistence type="predicted"/>
<protein>
    <submittedName>
        <fullName evidence="4">Unannotated protein</fullName>
    </submittedName>
</protein>
<evidence type="ECO:0000313" key="4">
    <source>
        <dbReference type="EMBL" id="CAB4756769.1"/>
    </source>
</evidence>
<organism evidence="4">
    <name type="scientific">freshwater metagenome</name>
    <dbReference type="NCBI Taxonomy" id="449393"/>
    <lineage>
        <taxon>unclassified sequences</taxon>
        <taxon>metagenomes</taxon>
        <taxon>ecological metagenomes</taxon>
    </lineage>
</organism>
<dbReference type="PANTHER" id="PTHR20854">
    <property type="entry name" value="INOSITOL MONOPHOSPHATASE"/>
    <property type="match status" value="1"/>
</dbReference>
<dbReference type="GO" id="GO:0006020">
    <property type="term" value="P:inositol metabolic process"/>
    <property type="evidence" value="ECO:0007669"/>
    <property type="project" value="TreeGrafter"/>
</dbReference>